<dbReference type="AlphaFoldDB" id="K5UJX5"/>
<protein>
    <submittedName>
        <fullName evidence="1">Uncharacterized protein</fullName>
    </submittedName>
</protein>
<proteinExistence type="predicted"/>
<gene>
    <name evidence="1" type="ORF">PHACADRAFT_265594</name>
</gene>
<organism evidence="1 2">
    <name type="scientific">Phanerochaete carnosa (strain HHB-10118-sp)</name>
    <name type="common">White-rot fungus</name>
    <name type="synonym">Peniophora carnosa</name>
    <dbReference type="NCBI Taxonomy" id="650164"/>
    <lineage>
        <taxon>Eukaryota</taxon>
        <taxon>Fungi</taxon>
        <taxon>Dikarya</taxon>
        <taxon>Basidiomycota</taxon>
        <taxon>Agaricomycotina</taxon>
        <taxon>Agaricomycetes</taxon>
        <taxon>Polyporales</taxon>
        <taxon>Phanerochaetaceae</taxon>
        <taxon>Phanerochaete</taxon>
    </lineage>
</organism>
<dbReference type="InParanoid" id="K5UJX5"/>
<evidence type="ECO:0000313" key="1">
    <source>
        <dbReference type="EMBL" id="EKM49856.1"/>
    </source>
</evidence>
<sequence length="110" mass="11935">MTGVRPSLPSSTLPYTSFYPPSECTNHAIAVTCACAAARCNARTLEELPAAHTPHSKRSREQRTSTCVAHAPALHSQLDHIFPTAKPAPRGLREAPRLYRTSAVVPRFTA</sequence>
<dbReference type="EMBL" id="JH930480">
    <property type="protein sequence ID" value="EKM49856.1"/>
    <property type="molecule type" value="Genomic_DNA"/>
</dbReference>
<reference evidence="1 2" key="1">
    <citation type="journal article" date="2012" name="BMC Genomics">
        <title>Comparative genomics of the white-rot fungi, Phanerochaete carnosa and P. chrysosporium, to elucidate the genetic basis of the distinct wood types they colonize.</title>
        <authorList>
            <person name="Suzuki H."/>
            <person name="MacDonald J."/>
            <person name="Syed K."/>
            <person name="Salamov A."/>
            <person name="Hori C."/>
            <person name="Aerts A."/>
            <person name="Henrissat B."/>
            <person name="Wiebenga A."/>
            <person name="vanKuyk P.A."/>
            <person name="Barry K."/>
            <person name="Lindquist E."/>
            <person name="LaButti K."/>
            <person name="Lapidus A."/>
            <person name="Lucas S."/>
            <person name="Coutinho P."/>
            <person name="Gong Y."/>
            <person name="Samejima M."/>
            <person name="Mahadevan R."/>
            <person name="Abou-Zaid M."/>
            <person name="de Vries R.P."/>
            <person name="Igarashi K."/>
            <person name="Yadav J.S."/>
            <person name="Grigoriev I.V."/>
            <person name="Master E.R."/>
        </authorList>
    </citation>
    <scope>NUCLEOTIDE SEQUENCE [LARGE SCALE GENOMIC DNA]</scope>
    <source>
        <strain evidence="1 2">HHB-10118-sp</strain>
    </source>
</reference>
<dbReference type="GeneID" id="18919131"/>
<dbReference type="KEGG" id="pco:PHACADRAFT_265594"/>
<evidence type="ECO:0000313" key="2">
    <source>
        <dbReference type="Proteomes" id="UP000008370"/>
    </source>
</evidence>
<dbReference type="Proteomes" id="UP000008370">
    <property type="component" value="Unassembled WGS sequence"/>
</dbReference>
<name>K5UJX5_PHACS</name>
<dbReference type="PROSITE" id="PS51257">
    <property type="entry name" value="PROKAR_LIPOPROTEIN"/>
    <property type="match status" value="1"/>
</dbReference>
<accession>K5UJX5</accession>
<dbReference type="HOGENOM" id="CLU_2171928_0_0_1"/>
<dbReference type="RefSeq" id="XP_007401907.1">
    <property type="nucleotide sequence ID" value="XM_007401845.1"/>
</dbReference>
<keyword evidence="2" id="KW-1185">Reference proteome</keyword>